<dbReference type="Proteomes" id="UP000327493">
    <property type="component" value="Chromosome 13"/>
</dbReference>
<accession>A0A5J5CZ98</accession>
<keyword evidence="3" id="KW-1185">Reference proteome</keyword>
<dbReference type="AlphaFoldDB" id="A0A5J5CZ98"/>
<organism evidence="2 3">
    <name type="scientific">Etheostoma spectabile</name>
    <name type="common">orangethroat darter</name>
    <dbReference type="NCBI Taxonomy" id="54343"/>
    <lineage>
        <taxon>Eukaryota</taxon>
        <taxon>Metazoa</taxon>
        <taxon>Chordata</taxon>
        <taxon>Craniata</taxon>
        <taxon>Vertebrata</taxon>
        <taxon>Euteleostomi</taxon>
        <taxon>Actinopterygii</taxon>
        <taxon>Neopterygii</taxon>
        <taxon>Teleostei</taxon>
        <taxon>Neoteleostei</taxon>
        <taxon>Acanthomorphata</taxon>
        <taxon>Eupercaria</taxon>
        <taxon>Perciformes</taxon>
        <taxon>Percoidei</taxon>
        <taxon>Percidae</taxon>
        <taxon>Etheostomatinae</taxon>
        <taxon>Etheostoma</taxon>
    </lineage>
</organism>
<dbReference type="EMBL" id="VOFY01000013">
    <property type="protein sequence ID" value="KAA8586444.1"/>
    <property type="molecule type" value="Genomic_DNA"/>
</dbReference>
<comment type="caution">
    <text evidence="2">The sequence shown here is derived from an EMBL/GenBank/DDBJ whole genome shotgun (WGS) entry which is preliminary data.</text>
</comment>
<evidence type="ECO:0000256" key="1">
    <source>
        <dbReference type="SAM" id="MobiDB-lite"/>
    </source>
</evidence>
<proteinExistence type="predicted"/>
<name>A0A5J5CZ98_9PERO</name>
<sequence>MNSLHCPSHGARRRITRVDSKQRGTVERAELCALCSCKQSKRVFCQGNCVIQVWHENTGNVTREHNKAGGEHSGNTPITIYALLTAFTSAVLEEAAGRAG</sequence>
<feature type="region of interest" description="Disordered" evidence="1">
    <location>
        <begin position="1"/>
        <end position="22"/>
    </location>
</feature>
<evidence type="ECO:0000313" key="3">
    <source>
        <dbReference type="Proteomes" id="UP000327493"/>
    </source>
</evidence>
<gene>
    <name evidence="2" type="ORF">FQN60_000280</name>
</gene>
<evidence type="ECO:0000313" key="2">
    <source>
        <dbReference type="EMBL" id="KAA8586444.1"/>
    </source>
</evidence>
<protein>
    <submittedName>
        <fullName evidence="2">Uncharacterized protein</fullName>
    </submittedName>
</protein>
<reference evidence="2 3" key="1">
    <citation type="submission" date="2019-08" db="EMBL/GenBank/DDBJ databases">
        <title>A chromosome-level genome assembly, high-density linkage maps, and genome scans reveal the genomic architecture of hybrid incompatibilities underlying speciation via character displacement in darters (Percidae: Etheostominae).</title>
        <authorList>
            <person name="Moran R.L."/>
            <person name="Catchen J.M."/>
            <person name="Fuller R.C."/>
        </authorList>
    </citation>
    <scope>NUCLEOTIDE SEQUENCE [LARGE SCALE GENOMIC DNA]</scope>
    <source>
        <strain evidence="2">EspeVRDwgs_2016</strain>
        <tissue evidence="2">Muscle</tissue>
    </source>
</reference>